<feature type="compositionally biased region" description="Low complexity" evidence="6">
    <location>
        <begin position="29"/>
        <end position="45"/>
    </location>
</feature>
<dbReference type="PANTHER" id="PTHR30290:SF79">
    <property type="entry name" value="DIPEPTIDE-BINDING PROTEIN DPPE"/>
    <property type="match status" value="1"/>
</dbReference>
<proteinExistence type="inferred from homology"/>
<evidence type="ECO:0000256" key="2">
    <source>
        <dbReference type="ARBA" id="ARBA00005695"/>
    </source>
</evidence>
<dbReference type="Pfam" id="PF00496">
    <property type="entry name" value="SBP_bac_5"/>
    <property type="match status" value="1"/>
</dbReference>
<dbReference type="InterPro" id="IPR039424">
    <property type="entry name" value="SBP_5"/>
</dbReference>
<dbReference type="FunFam" id="3.90.76.10:FF:000001">
    <property type="entry name" value="Oligopeptide ABC transporter substrate-binding protein"/>
    <property type="match status" value="1"/>
</dbReference>
<feature type="compositionally biased region" description="Polar residues" evidence="6">
    <location>
        <begin position="46"/>
        <end position="55"/>
    </location>
</feature>
<feature type="chain" id="PRO_5039573284" evidence="7">
    <location>
        <begin position="32"/>
        <end position="567"/>
    </location>
</feature>
<dbReference type="EMBL" id="APBN01000003">
    <property type="protein sequence ID" value="EMT53187.1"/>
    <property type="molecule type" value="Genomic_DNA"/>
</dbReference>
<comment type="subcellular location">
    <subcellularLocation>
        <location evidence="1">Cell envelope</location>
    </subcellularLocation>
</comment>
<evidence type="ECO:0000256" key="5">
    <source>
        <dbReference type="ARBA" id="ARBA00022856"/>
    </source>
</evidence>
<keyword evidence="5" id="KW-0653">Protein transport</keyword>
<evidence type="ECO:0000256" key="6">
    <source>
        <dbReference type="SAM" id="MobiDB-lite"/>
    </source>
</evidence>
<dbReference type="GO" id="GO:1904680">
    <property type="term" value="F:peptide transmembrane transporter activity"/>
    <property type="evidence" value="ECO:0007669"/>
    <property type="project" value="TreeGrafter"/>
</dbReference>
<feature type="signal peptide" evidence="7">
    <location>
        <begin position="1"/>
        <end position="31"/>
    </location>
</feature>
<dbReference type="Gene3D" id="3.10.105.10">
    <property type="entry name" value="Dipeptide-binding Protein, Domain 3"/>
    <property type="match status" value="1"/>
</dbReference>
<dbReference type="GO" id="GO:0015833">
    <property type="term" value="P:peptide transport"/>
    <property type="evidence" value="ECO:0007669"/>
    <property type="project" value="UniProtKB-KW"/>
</dbReference>
<evidence type="ECO:0000313" key="10">
    <source>
        <dbReference type="Proteomes" id="UP000012081"/>
    </source>
</evidence>
<feature type="region of interest" description="Disordered" evidence="6">
    <location>
        <begin position="29"/>
        <end position="55"/>
    </location>
</feature>
<dbReference type="InterPro" id="IPR000914">
    <property type="entry name" value="SBP_5_dom"/>
</dbReference>
<keyword evidence="5" id="KW-0571">Peptide transport</keyword>
<dbReference type="Proteomes" id="UP000012081">
    <property type="component" value="Unassembled WGS sequence"/>
</dbReference>
<dbReference type="Gene3D" id="3.90.76.10">
    <property type="entry name" value="Dipeptide-binding Protein, Domain 1"/>
    <property type="match status" value="1"/>
</dbReference>
<evidence type="ECO:0000256" key="1">
    <source>
        <dbReference type="ARBA" id="ARBA00004196"/>
    </source>
</evidence>
<dbReference type="GO" id="GO:0043190">
    <property type="term" value="C:ATP-binding cassette (ABC) transporter complex"/>
    <property type="evidence" value="ECO:0007669"/>
    <property type="project" value="InterPro"/>
</dbReference>
<protein>
    <submittedName>
        <fullName evidence="9">Oligopeptide ABC transporter substrate-binding protein</fullName>
    </submittedName>
</protein>
<evidence type="ECO:0000259" key="8">
    <source>
        <dbReference type="Pfam" id="PF00496"/>
    </source>
</evidence>
<dbReference type="SUPFAM" id="SSF53850">
    <property type="entry name" value="Periplasmic binding protein-like II"/>
    <property type="match status" value="1"/>
</dbReference>
<dbReference type="GO" id="GO:0042597">
    <property type="term" value="C:periplasmic space"/>
    <property type="evidence" value="ECO:0007669"/>
    <property type="project" value="UniProtKB-ARBA"/>
</dbReference>
<name>M8DIE1_9BACL</name>
<evidence type="ECO:0000256" key="7">
    <source>
        <dbReference type="SAM" id="SignalP"/>
    </source>
</evidence>
<keyword evidence="10" id="KW-1185">Reference proteome</keyword>
<dbReference type="RefSeq" id="WP_003388080.1">
    <property type="nucleotide sequence ID" value="NZ_APBN01000003.1"/>
</dbReference>
<comment type="caution">
    <text evidence="9">The sequence shown here is derived from an EMBL/GenBank/DDBJ whole genome shotgun (WGS) entry which is preliminary data.</text>
</comment>
<evidence type="ECO:0000313" key="9">
    <source>
        <dbReference type="EMBL" id="EMT53187.1"/>
    </source>
</evidence>
<dbReference type="InterPro" id="IPR030678">
    <property type="entry name" value="Peptide/Ni-bd"/>
</dbReference>
<dbReference type="PIRSF" id="PIRSF002741">
    <property type="entry name" value="MppA"/>
    <property type="match status" value="1"/>
</dbReference>
<keyword evidence="4 7" id="KW-0732">Signal</keyword>
<evidence type="ECO:0000256" key="4">
    <source>
        <dbReference type="ARBA" id="ARBA00022729"/>
    </source>
</evidence>
<dbReference type="GO" id="GO:0030313">
    <property type="term" value="C:cell envelope"/>
    <property type="evidence" value="ECO:0007669"/>
    <property type="project" value="UniProtKB-SubCell"/>
</dbReference>
<dbReference type="PANTHER" id="PTHR30290">
    <property type="entry name" value="PERIPLASMIC BINDING COMPONENT OF ABC TRANSPORTER"/>
    <property type="match status" value="1"/>
</dbReference>
<dbReference type="CDD" id="cd08504">
    <property type="entry name" value="PBP2_OppA"/>
    <property type="match status" value="1"/>
</dbReference>
<dbReference type="Gene3D" id="3.40.190.10">
    <property type="entry name" value="Periplasmic binding protein-like II"/>
    <property type="match status" value="1"/>
</dbReference>
<comment type="similarity">
    <text evidence="2">Belongs to the bacterial solute-binding protein 5 family.</text>
</comment>
<sequence length="567" mass="63078">MRRRASFRLSSLLVLAVCLAGCMGSSSSAPAGSQAPGAAGSAQPSVPTGESASAVNETISSDSEIVFATGDLQVLRMNMEEPATLDPTFAEDTVSGAVIRAIFDGLTRLDEAGNPINSIASDMKVSDDKTTYTFALRDATWSNGDPVTAHDFEFAWKHALDPKTGSQAAYQFYSLKNAQAFAAGKAVRDDVGVKALDDKTLQVVLEHPMPFFPTLVSFLMPINKNVAESNPDWAKDPKTLVGNGPFKLDTWEHKNKLVLVKNDTYWERDVVKLERIEFSMISDANTELAMFENGDLDWAGGPISSLPVDAVEPLRREGKLVAKPKATSYYIRFNAERPPFTNAKIRKAFAYAINRKEIADNIGQAGQTPLMGITPITASLKPDGFFADNQPEEARRLLAEGMKELGISRLPRISYLYNTNDRNRAIAEALQAVWKKQLGEDVKLVNKETKVYLDDQEQGNFEITRSSWTADYNDPVNFLQKFIEKYSSSNITRWHNPVYTELIKKSYRETAEQKRRQILLEAEALLMEEMPLTGIFSDVNAWVQSEKVKGVRVDPLSKIDFKWAYKE</sequence>
<feature type="domain" description="Solute-binding protein family 5" evidence="8">
    <location>
        <begin position="115"/>
        <end position="485"/>
    </location>
</feature>
<gene>
    <name evidence="9" type="ORF">I532_10427</name>
</gene>
<dbReference type="AlphaFoldDB" id="M8DIE1"/>
<keyword evidence="3" id="KW-0813">Transport</keyword>
<reference evidence="9 10" key="1">
    <citation type="submission" date="2013-03" db="EMBL/GenBank/DDBJ databases">
        <title>Assembly of a new bacterial strain Brevibacillus borstelensis AK1.</title>
        <authorList>
            <person name="Rajan I."/>
            <person name="PoliReddy D."/>
            <person name="Sugumar T."/>
            <person name="Rathinam K."/>
            <person name="Alqarawi S."/>
            <person name="Khalil A.B."/>
            <person name="Sivakumar N."/>
        </authorList>
    </citation>
    <scope>NUCLEOTIDE SEQUENCE [LARGE SCALE GENOMIC DNA]</scope>
    <source>
        <strain evidence="9 10">AK1</strain>
    </source>
</reference>
<dbReference type="STRING" id="1300222.I532_10427"/>
<dbReference type="PATRIC" id="fig|1300222.3.peg.2160"/>
<accession>M8DIE1</accession>
<evidence type="ECO:0000256" key="3">
    <source>
        <dbReference type="ARBA" id="ARBA00022448"/>
    </source>
</evidence>
<organism evidence="9 10">
    <name type="scientific">Brevibacillus borstelensis AK1</name>
    <dbReference type="NCBI Taxonomy" id="1300222"/>
    <lineage>
        <taxon>Bacteria</taxon>
        <taxon>Bacillati</taxon>
        <taxon>Bacillota</taxon>
        <taxon>Bacilli</taxon>
        <taxon>Bacillales</taxon>
        <taxon>Paenibacillaceae</taxon>
        <taxon>Brevibacillus</taxon>
    </lineage>
</organism>